<name>A0AAV7SY66_PLEWA</name>
<reference evidence="1" key="1">
    <citation type="journal article" date="2022" name="bioRxiv">
        <title>Sequencing and chromosome-scale assembly of the giantPleurodeles waltlgenome.</title>
        <authorList>
            <person name="Brown T."/>
            <person name="Elewa A."/>
            <person name="Iarovenko S."/>
            <person name="Subramanian E."/>
            <person name="Araus A.J."/>
            <person name="Petzold A."/>
            <person name="Susuki M."/>
            <person name="Suzuki K.-i.T."/>
            <person name="Hayashi T."/>
            <person name="Toyoda A."/>
            <person name="Oliveira C."/>
            <person name="Osipova E."/>
            <person name="Leigh N.D."/>
            <person name="Simon A."/>
            <person name="Yun M.H."/>
        </authorList>
    </citation>
    <scope>NUCLEOTIDE SEQUENCE</scope>
    <source>
        <strain evidence="1">20211129_DDA</strain>
        <tissue evidence="1">Liver</tissue>
    </source>
</reference>
<gene>
    <name evidence="1" type="ORF">NDU88_001019</name>
</gene>
<sequence>MFSAMLLDSFYDDEETSIKIRYNTDGRLFNLQRLQAKTKVEEDSVRNFLFADDCTLNAATEAQMQLFHCLQKLRPHNQYQEDCGLASARTAEMYVEPTITTEEEILKAVDKFT</sequence>
<protein>
    <submittedName>
        <fullName evidence="1">Uncharacterized protein</fullName>
    </submittedName>
</protein>
<dbReference type="AlphaFoldDB" id="A0AAV7SY66"/>
<organism evidence="1 2">
    <name type="scientific">Pleurodeles waltl</name>
    <name type="common">Iberian ribbed newt</name>
    <dbReference type="NCBI Taxonomy" id="8319"/>
    <lineage>
        <taxon>Eukaryota</taxon>
        <taxon>Metazoa</taxon>
        <taxon>Chordata</taxon>
        <taxon>Craniata</taxon>
        <taxon>Vertebrata</taxon>
        <taxon>Euteleostomi</taxon>
        <taxon>Amphibia</taxon>
        <taxon>Batrachia</taxon>
        <taxon>Caudata</taxon>
        <taxon>Salamandroidea</taxon>
        <taxon>Salamandridae</taxon>
        <taxon>Pleurodelinae</taxon>
        <taxon>Pleurodeles</taxon>
    </lineage>
</organism>
<keyword evidence="2" id="KW-1185">Reference proteome</keyword>
<dbReference type="EMBL" id="JANPWB010000007">
    <property type="protein sequence ID" value="KAJ1169113.1"/>
    <property type="molecule type" value="Genomic_DNA"/>
</dbReference>
<evidence type="ECO:0000313" key="2">
    <source>
        <dbReference type="Proteomes" id="UP001066276"/>
    </source>
</evidence>
<dbReference type="Proteomes" id="UP001066276">
    <property type="component" value="Chromosome 4_1"/>
</dbReference>
<evidence type="ECO:0000313" key="1">
    <source>
        <dbReference type="EMBL" id="KAJ1169113.1"/>
    </source>
</evidence>
<accession>A0AAV7SY66</accession>
<comment type="caution">
    <text evidence="1">The sequence shown here is derived from an EMBL/GenBank/DDBJ whole genome shotgun (WGS) entry which is preliminary data.</text>
</comment>
<proteinExistence type="predicted"/>